<gene>
    <name evidence="3" type="ORF">LENED_009932</name>
</gene>
<proteinExistence type="predicted"/>
<reference evidence="3 4" key="2">
    <citation type="submission" date="2017-02" db="EMBL/GenBank/DDBJ databases">
        <title>A genome survey and senescence transcriptome analysis in Lentinula edodes.</title>
        <authorList>
            <person name="Sakamoto Y."/>
            <person name="Nakade K."/>
            <person name="Sato S."/>
            <person name="Yoshida Y."/>
            <person name="Miyazaki K."/>
            <person name="Natsume S."/>
            <person name="Konno N."/>
        </authorList>
    </citation>
    <scope>NUCLEOTIDE SEQUENCE [LARGE SCALE GENOMIC DNA]</scope>
    <source>
        <strain evidence="3 4">NBRC 111202</strain>
    </source>
</reference>
<keyword evidence="4" id="KW-1185">Reference proteome</keyword>
<dbReference type="AlphaFoldDB" id="A0A1Q3EL12"/>
<protein>
    <submittedName>
        <fullName evidence="3">Small secreted protein</fullName>
    </submittedName>
</protein>
<dbReference type="OrthoDB" id="2151417at2759"/>
<feature type="region of interest" description="Disordered" evidence="1">
    <location>
        <begin position="164"/>
        <end position="183"/>
    </location>
</feature>
<evidence type="ECO:0000313" key="3">
    <source>
        <dbReference type="EMBL" id="GAW07907.1"/>
    </source>
</evidence>
<dbReference type="PANTHER" id="PTHR38849">
    <property type="entry name" value="SMALL SECRETED PROTEIN"/>
    <property type="match status" value="1"/>
</dbReference>
<evidence type="ECO:0000313" key="4">
    <source>
        <dbReference type="Proteomes" id="UP000188533"/>
    </source>
</evidence>
<sequence length="183" mass="18667">MARFSLIALLGSFLAGIAVAAPVPVKLDLVVRANTTATGTFTEQAYADFQISDGVGGTAVDEANAVFVDPFAGVDLSTVSSDTLDAINTMREAAESAETDDFDPQIDAATGAAADALSVGKTKNKVLKLTGEIQAINIKIAQAQASGDDTSDLEDSLNAEQTKLNTNIAADKANAGKTSQGVA</sequence>
<keyword evidence="2" id="KW-0732">Signal</keyword>
<evidence type="ECO:0000256" key="1">
    <source>
        <dbReference type="SAM" id="MobiDB-lite"/>
    </source>
</evidence>
<evidence type="ECO:0000256" key="2">
    <source>
        <dbReference type="SAM" id="SignalP"/>
    </source>
</evidence>
<accession>A0A1Q3EL12</accession>
<reference evidence="3 4" key="1">
    <citation type="submission" date="2016-08" db="EMBL/GenBank/DDBJ databases">
        <authorList>
            <consortium name="Lentinula edodes genome sequencing consortium"/>
            <person name="Sakamoto Y."/>
            <person name="Nakade K."/>
            <person name="Sato S."/>
            <person name="Yoshida Y."/>
            <person name="Miyazaki K."/>
            <person name="Natsume S."/>
            <person name="Konno N."/>
        </authorList>
    </citation>
    <scope>NUCLEOTIDE SEQUENCE [LARGE SCALE GENOMIC DNA]</scope>
    <source>
        <strain evidence="3 4">NBRC 111202</strain>
    </source>
</reference>
<dbReference type="PANTHER" id="PTHR38849:SF1">
    <property type="entry name" value="SMALL SECRETED PROTEIN"/>
    <property type="match status" value="1"/>
</dbReference>
<comment type="caution">
    <text evidence="3">The sequence shown here is derived from an EMBL/GenBank/DDBJ whole genome shotgun (WGS) entry which is preliminary data.</text>
</comment>
<name>A0A1Q3EL12_LENED</name>
<dbReference type="Proteomes" id="UP000188533">
    <property type="component" value="Unassembled WGS sequence"/>
</dbReference>
<feature type="chain" id="PRO_5012614248" evidence="2">
    <location>
        <begin position="21"/>
        <end position="183"/>
    </location>
</feature>
<feature type="signal peptide" evidence="2">
    <location>
        <begin position="1"/>
        <end position="20"/>
    </location>
</feature>
<dbReference type="EMBL" id="BDGU01000528">
    <property type="protein sequence ID" value="GAW07907.1"/>
    <property type="molecule type" value="Genomic_DNA"/>
</dbReference>
<organism evidence="3 4">
    <name type="scientific">Lentinula edodes</name>
    <name type="common">Shiitake mushroom</name>
    <name type="synonym">Lentinus edodes</name>
    <dbReference type="NCBI Taxonomy" id="5353"/>
    <lineage>
        <taxon>Eukaryota</taxon>
        <taxon>Fungi</taxon>
        <taxon>Dikarya</taxon>
        <taxon>Basidiomycota</taxon>
        <taxon>Agaricomycotina</taxon>
        <taxon>Agaricomycetes</taxon>
        <taxon>Agaricomycetidae</taxon>
        <taxon>Agaricales</taxon>
        <taxon>Marasmiineae</taxon>
        <taxon>Omphalotaceae</taxon>
        <taxon>Lentinula</taxon>
    </lineage>
</organism>